<evidence type="ECO:0000313" key="3">
    <source>
        <dbReference type="EMBL" id="MDP4299059.1"/>
    </source>
</evidence>
<evidence type="ECO:0000256" key="1">
    <source>
        <dbReference type="SAM" id="SignalP"/>
    </source>
</evidence>
<dbReference type="InterPro" id="IPR014263">
    <property type="entry name" value="Methanolan_biosynth_EpsI"/>
</dbReference>
<dbReference type="EMBL" id="JAUZEE010000001">
    <property type="protein sequence ID" value="MDP4299059.1"/>
    <property type="molecule type" value="Genomic_DNA"/>
</dbReference>
<feature type="chain" id="PRO_5047217903" evidence="1">
    <location>
        <begin position="28"/>
        <end position="208"/>
    </location>
</feature>
<dbReference type="Proteomes" id="UP001235760">
    <property type="component" value="Unassembled WGS sequence"/>
</dbReference>
<evidence type="ECO:0000313" key="4">
    <source>
        <dbReference type="Proteomes" id="UP001235760"/>
    </source>
</evidence>
<dbReference type="RefSeq" id="WP_305747631.1">
    <property type="nucleotide sequence ID" value="NZ_JAUZEE010000001.1"/>
</dbReference>
<keyword evidence="1" id="KW-0732">Signal</keyword>
<accession>A0ABT9FXU2</accession>
<proteinExistence type="predicted"/>
<dbReference type="InterPro" id="IPR054653">
    <property type="entry name" value="EpsI_type_B_pred"/>
</dbReference>
<sequence>MTPPNRRKFSTAIVLAAAMVVTAGATANLKPTKYLADTRAELKIEPSLPNEFGDWKLIPTNGGVVNPQQNQLLNSLYSEIINRTYVNSSGQRVMLSIAYGKNQNDSFQVHKPEICYPAQGFQLLDSKEDIVTTSHGSVPVKRLQTSLTERRIEPVTYWILVGEKVVKSGFEKKYEEMRWATQGYIVDGLLFRVSTIDRKCQLCICGPR</sequence>
<name>A0ABT9FXU2_LEPDI</name>
<feature type="signal peptide" evidence="1">
    <location>
        <begin position="1"/>
        <end position="27"/>
    </location>
</feature>
<feature type="domain" description="Methanolan biosynthesis EpsI" evidence="2">
    <location>
        <begin position="13"/>
        <end position="198"/>
    </location>
</feature>
<keyword evidence="4" id="KW-1185">Reference proteome</keyword>
<protein>
    <submittedName>
        <fullName evidence="3">EpsI family protein</fullName>
    </submittedName>
</protein>
<dbReference type="NCBIfam" id="NF045609">
    <property type="entry name" value="EpsI_type_B"/>
    <property type="match status" value="1"/>
</dbReference>
<evidence type="ECO:0000259" key="2">
    <source>
        <dbReference type="Pfam" id="PF11984"/>
    </source>
</evidence>
<dbReference type="Pfam" id="PF11984">
    <property type="entry name" value="DUF3485"/>
    <property type="match status" value="1"/>
</dbReference>
<reference evidence="3 4" key="1">
    <citation type="submission" date="2023-08" db="EMBL/GenBank/DDBJ databases">
        <authorList>
            <person name="Roldan D.M."/>
            <person name="Menes R.J."/>
        </authorList>
    </citation>
    <scope>NUCLEOTIDE SEQUENCE [LARGE SCALE GENOMIC DNA]</scope>
    <source>
        <strain evidence="3 4">CCM 2812</strain>
    </source>
</reference>
<organism evidence="3 4">
    <name type="scientific">Leptothrix discophora</name>
    <dbReference type="NCBI Taxonomy" id="89"/>
    <lineage>
        <taxon>Bacteria</taxon>
        <taxon>Pseudomonadati</taxon>
        <taxon>Pseudomonadota</taxon>
        <taxon>Betaproteobacteria</taxon>
        <taxon>Burkholderiales</taxon>
        <taxon>Sphaerotilaceae</taxon>
        <taxon>Leptothrix</taxon>
    </lineage>
</organism>
<comment type="caution">
    <text evidence="3">The sequence shown here is derived from an EMBL/GenBank/DDBJ whole genome shotgun (WGS) entry which is preliminary data.</text>
</comment>
<gene>
    <name evidence="3" type="ORF">Q8X39_00290</name>
</gene>
<dbReference type="NCBIfam" id="TIGR02914">
    <property type="entry name" value="EpsI_fam"/>
    <property type="match status" value="1"/>
</dbReference>